<proteinExistence type="predicted"/>
<dbReference type="Proteomes" id="UP000826656">
    <property type="component" value="Unassembled WGS sequence"/>
</dbReference>
<reference evidence="2 3" key="1">
    <citation type="journal article" date="2021" name="bioRxiv">
        <title>Chromosome-scale and haplotype-resolved genome assembly of a tetraploid potato cultivar.</title>
        <authorList>
            <person name="Sun H."/>
            <person name="Jiao W.-B."/>
            <person name="Krause K."/>
            <person name="Campoy J.A."/>
            <person name="Goel M."/>
            <person name="Folz-Donahue K."/>
            <person name="Kukat C."/>
            <person name="Huettel B."/>
            <person name="Schneeberger K."/>
        </authorList>
    </citation>
    <scope>NUCLEOTIDE SEQUENCE [LARGE SCALE GENOMIC DNA]</scope>
    <source>
        <strain evidence="2">SolTubOtavaFocal</strain>
        <tissue evidence="2">Leaves</tissue>
    </source>
</reference>
<sequence>MKELMMKLPQGPDESLSRPAYTCLTKPHGELSISYSKMKKKEKSCEKFFTRMWKGPLRTLRPVEEGEKLAAWSNDGGADYSKATDSDGDD</sequence>
<evidence type="ECO:0000313" key="2">
    <source>
        <dbReference type="EMBL" id="KAH0737887.1"/>
    </source>
</evidence>
<gene>
    <name evidence="2" type="ORF">KY290_036592</name>
</gene>
<evidence type="ECO:0000313" key="3">
    <source>
        <dbReference type="Proteomes" id="UP000826656"/>
    </source>
</evidence>
<organism evidence="2 3">
    <name type="scientific">Solanum tuberosum</name>
    <name type="common">Potato</name>
    <dbReference type="NCBI Taxonomy" id="4113"/>
    <lineage>
        <taxon>Eukaryota</taxon>
        <taxon>Viridiplantae</taxon>
        <taxon>Streptophyta</taxon>
        <taxon>Embryophyta</taxon>
        <taxon>Tracheophyta</taxon>
        <taxon>Spermatophyta</taxon>
        <taxon>Magnoliopsida</taxon>
        <taxon>eudicotyledons</taxon>
        <taxon>Gunneridae</taxon>
        <taxon>Pentapetalae</taxon>
        <taxon>asterids</taxon>
        <taxon>lamiids</taxon>
        <taxon>Solanales</taxon>
        <taxon>Solanaceae</taxon>
        <taxon>Solanoideae</taxon>
        <taxon>Solaneae</taxon>
        <taxon>Solanum</taxon>
    </lineage>
</organism>
<comment type="caution">
    <text evidence="2">The sequence shown here is derived from an EMBL/GenBank/DDBJ whole genome shotgun (WGS) entry which is preliminary data.</text>
</comment>
<dbReference type="EMBL" id="JAIVGD010000028">
    <property type="protein sequence ID" value="KAH0737887.1"/>
    <property type="molecule type" value="Genomic_DNA"/>
</dbReference>
<accession>A0ABQ7TT38</accession>
<feature type="region of interest" description="Disordered" evidence="1">
    <location>
        <begin position="70"/>
        <end position="90"/>
    </location>
</feature>
<feature type="region of interest" description="Disordered" evidence="1">
    <location>
        <begin position="1"/>
        <end position="21"/>
    </location>
</feature>
<protein>
    <submittedName>
        <fullName evidence="2">Uncharacterized protein</fullName>
    </submittedName>
</protein>
<name>A0ABQ7TT38_SOLTU</name>
<keyword evidence="3" id="KW-1185">Reference proteome</keyword>
<evidence type="ECO:0000256" key="1">
    <source>
        <dbReference type="SAM" id="MobiDB-lite"/>
    </source>
</evidence>